<feature type="transmembrane region" description="Helical" evidence="1">
    <location>
        <begin position="124"/>
        <end position="144"/>
    </location>
</feature>
<evidence type="ECO:0000256" key="1">
    <source>
        <dbReference type="SAM" id="Phobius"/>
    </source>
</evidence>
<dbReference type="GO" id="GO:0050380">
    <property type="term" value="F:undecaprenyl-diphosphatase activity"/>
    <property type="evidence" value="ECO:0007669"/>
    <property type="project" value="InterPro"/>
</dbReference>
<dbReference type="SMART" id="SM00014">
    <property type="entry name" value="acidPPc"/>
    <property type="match status" value="1"/>
</dbReference>
<dbReference type="GO" id="GO:0005886">
    <property type="term" value="C:plasma membrane"/>
    <property type="evidence" value="ECO:0007669"/>
    <property type="project" value="InterPro"/>
</dbReference>
<feature type="transmembrane region" description="Helical" evidence="1">
    <location>
        <begin position="98"/>
        <end position="117"/>
    </location>
</feature>
<dbReference type="AlphaFoldDB" id="A0A8I2B4K0"/>
<dbReference type="Proteomes" id="UP000664658">
    <property type="component" value="Unassembled WGS sequence"/>
</dbReference>
<dbReference type="EMBL" id="JAFNAA010000034">
    <property type="protein sequence ID" value="MBO1109811.1"/>
    <property type="molecule type" value="Genomic_DNA"/>
</dbReference>
<evidence type="ECO:0000259" key="2">
    <source>
        <dbReference type="SMART" id="SM00014"/>
    </source>
</evidence>
<feature type="domain" description="Phosphatidic acid phosphatase type 2/haloperoxidase" evidence="2">
    <location>
        <begin position="55"/>
        <end position="165"/>
    </location>
</feature>
<dbReference type="InterPro" id="IPR000326">
    <property type="entry name" value="PAP2/HPO"/>
</dbReference>
<sequence>MENLNHQLFLWLNASANPNLLLVGIAIVFAEYLIFAIPAMIFISWLNGDEHCRKTLLVVTVAVITSFLINVLIGFFWQHPRPFMIGLGHTLIPHVPDSSFPSDHLTLIWTVAFSLIAQRHYHKVGLALAISGFPVAWARIYLGVHFPFDMAGSIFVALLSSWITVRLESVYIDHLYKITLAIHRTIFSKFIKLGWVRP</sequence>
<dbReference type="RefSeq" id="WP_207542758.1">
    <property type="nucleotide sequence ID" value="NZ_JAFNAA010000034.1"/>
</dbReference>
<dbReference type="InterPro" id="IPR033879">
    <property type="entry name" value="UPP_Pase"/>
</dbReference>
<dbReference type="CDD" id="cd03385">
    <property type="entry name" value="PAP2_BcrC_like"/>
    <property type="match status" value="1"/>
</dbReference>
<evidence type="ECO:0000313" key="3">
    <source>
        <dbReference type="EMBL" id="MBO1109811.1"/>
    </source>
</evidence>
<dbReference type="Pfam" id="PF01569">
    <property type="entry name" value="PAP2"/>
    <property type="match status" value="1"/>
</dbReference>
<comment type="caution">
    <text evidence="3">The sequence shown here is derived from an EMBL/GenBank/DDBJ whole genome shotgun (WGS) entry which is preliminary data.</text>
</comment>
<gene>
    <name evidence="3" type="ORF">J2R62_16665</name>
</gene>
<reference evidence="3" key="1">
    <citation type="submission" date="2021-03" db="EMBL/GenBank/DDBJ databases">
        <title>Plesiomonas shigelloides zfcc0051, isolated from zebrafish feces.</title>
        <authorList>
            <person name="Vanderhoek Z."/>
            <person name="Gaulke C."/>
        </authorList>
    </citation>
    <scope>NUCLEOTIDE SEQUENCE</scope>
    <source>
        <strain evidence="3">Zfcc0051</strain>
    </source>
</reference>
<proteinExistence type="predicted"/>
<dbReference type="InterPro" id="IPR036938">
    <property type="entry name" value="PAP2/HPO_sf"/>
</dbReference>
<dbReference type="SUPFAM" id="SSF48317">
    <property type="entry name" value="Acid phosphatase/Vanadium-dependent haloperoxidase"/>
    <property type="match status" value="1"/>
</dbReference>
<feature type="transmembrane region" description="Helical" evidence="1">
    <location>
        <begin position="55"/>
        <end position="78"/>
    </location>
</feature>
<keyword evidence="1" id="KW-0812">Transmembrane</keyword>
<feature type="transmembrane region" description="Helical" evidence="1">
    <location>
        <begin position="20"/>
        <end position="43"/>
    </location>
</feature>
<organism evidence="3 4">
    <name type="scientific">Plesiomonas shigelloides</name>
    <name type="common">Aeromonas shigelloides</name>
    <dbReference type="NCBI Taxonomy" id="703"/>
    <lineage>
        <taxon>Bacteria</taxon>
        <taxon>Pseudomonadati</taxon>
        <taxon>Pseudomonadota</taxon>
        <taxon>Gammaproteobacteria</taxon>
        <taxon>Enterobacterales</taxon>
        <taxon>Enterobacteriaceae</taxon>
        <taxon>Plesiomonas</taxon>
    </lineage>
</organism>
<feature type="transmembrane region" description="Helical" evidence="1">
    <location>
        <begin position="150"/>
        <end position="167"/>
    </location>
</feature>
<keyword evidence="1" id="KW-1133">Transmembrane helix</keyword>
<accession>A0A8I2B4K0</accession>
<dbReference type="Gene3D" id="1.20.144.10">
    <property type="entry name" value="Phosphatidic acid phosphatase type 2/haloperoxidase"/>
    <property type="match status" value="1"/>
</dbReference>
<keyword evidence="1" id="KW-0472">Membrane</keyword>
<evidence type="ECO:0000313" key="4">
    <source>
        <dbReference type="Proteomes" id="UP000664658"/>
    </source>
</evidence>
<protein>
    <submittedName>
        <fullName evidence="3">Undecaprenyl-diphosphatase</fullName>
    </submittedName>
</protein>
<name>A0A8I2B4K0_PLESH</name>